<keyword evidence="1" id="KW-0472">Membrane</keyword>
<dbReference type="InterPro" id="IPR010699">
    <property type="entry name" value="DUF1275"/>
</dbReference>
<reference evidence="3" key="1">
    <citation type="journal article" date="2019" name="Int. J. Syst. Evol. Microbiol.">
        <title>The Global Catalogue of Microorganisms (GCM) 10K type strain sequencing project: providing services to taxonomists for standard genome sequencing and annotation.</title>
        <authorList>
            <consortium name="The Broad Institute Genomics Platform"/>
            <consortium name="The Broad Institute Genome Sequencing Center for Infectious Disease"/>
            <person name="Wu L."/>
            <person name="Ma J."/>
        </authorList>
    </citation>
    <scope>NUCLEOTIDE SEQUENCE [LARGE SCALE GENOMIC DNA]</scope>
    <source>
        <strain evidence="3">KCTC 42911</strain>
    </source>
</reference>
<dbReference type="EMBL" id="JBHRXI010000012">
    <property type="protein sequence ID" value="MFC3614552.1"/>
    <property type="molecule type" value="Genomic_DNA"/>
</dbReference>
<dbReference type="RefSeq" id="WP_386735836.1">
    <property type="nucleotide sequence ID" value="NZ_JBHRXI010000012.1"/>
</dbReference>
<proteinExistence type="predicted"/>
<evidence type="ECO:0000313" key="2">
    <source>
        <dbReference type="EMBL" id="MFC3614552.1"/>
    </source>
</evidence>
<keyword evidence="1" id="KW-1133">Transmembrane helix</keyword>
<organism evidence="2 3">
    <name type="scientific">Lutimaribacter marinistellae</name>
    <dbReference type="NCBI Taxonomy" id="1820329"/>
    <lineage>
        <taxon>Bacteria</taxon>
        <taxon>Pseudomonadati</taxon>
        <taxon>Pseudomonadota</taxon>
        <taxon>Alphaproteobacteria</taxon>
        <taxon>Rhodobacterales</taxon>
        <taxon>Roseobacteraceae</taxon>
        <taxon>Lutimaribacter</taxon>
    </lineage>
</organism>
<dbReference type="Proteomes" id="UP001595629">
    <property type="component" value="Unassembled WGS sequence"/>
</dbReference>
<comment type="caution">
    <text evidence="2">The sequence shown here is derived from an EMBL/GenBank/DDBJ whole genome shotgun (WGS) entry which is preliminary data.</text>
</comment>
<evidence type="ECO:0000313" key="3">
    <source>
        <dbReference type="Proteomes" id="UP001595629"/>
    </source>
</evidence>
<dbReference type="PANTHER" id="PTHR37314">
    <property type="entry name" value="SLR0142 PROTEIN"/>
    <property type="match status" value="1"/>
</dbReference>
<feature type="transmembrane region" description="Helical" evidence="1">
    <location>
        <begin position="104"/>
        <end position="131"/>
    </location>
</feature>
<dbReference type="Pfam" id="PF06912">
    <property type="entry name" value="DUF1275"/>
    <property type="match status" value="1"/>
</dbReference>
<gene>
    <name evidence="2" type="ORF">ACFORG_12330</name>
</gene>
<feature type="transmembrane region" description="Helical" evidence="1">
    <location>
        <begin position="206"/>
        <end position="226"/>
    </location>
</feature>
<evidence type="ECO:0000256" key="1">
    <source>
        <dbReference type="SAM" id="Phobius"/>
    </source>
</evidence>
<name>A0ABV7TI18_9RHOB</name>
<feature type="transmembrane region" description="Helical" evidence="1">
    <location>
        <begin position="181"/>
        <end position="200"/>
    </location>
</feature>
<keyword evidence="1" id="KW-0812">Transmembrane</keyword>
<feature type="transmembrane region" description="Helical" evidence="1">
    <location>
        <begin position="56"/>
        <end position="83"/>
    </location>
</feature>
<keyword evidence="3" id="KW-1185">Reference proteome</keyword>
<dbReference type="PANTHER" id="PTHR37314:SF4">
    <property type="entry name" value="UPF0700 TRANSMEMBRANE PROTEIN YOAK"/>
    <property type="match status" value="1"/>
</dbReference>
<protein>
    <submittedName>
        <fullName evidence="2">YoaK family protein</fullName>
    </submittedName>
</protein>
<sequence>MLILEGDARSAAIDLRLAALLSAVAGALNATGFEEAGLFSANMTGNVSALADSLALRHWGVAALFISVVAVFVTGATVAGVAIEHGRKRQFRGVYAAMILTEALFLVTLGIGGMGGWTLSAGMPLIFMLSVTLGWQNAVTTRISAARVRTTHVSGMATDMGLALAGLWVREERGTFHRGQIILHSVTIGSFLLGGVAGAICHLRLGAGVFLACGLPLGCVSMLEFLRARRD</sequence>
<accession>A0ABV7TI18</accession>